<dbReference type="Proteomes" id="UP000547973">
    <property type="component" value="Unassembled WGS sequence"/>
</dbReference>
<keyword evidence="2" id="KW-1185">Reference proteome</keyword>
<evidence type="ECO:0000313" key="2">
    <source>
        <dbReference type="Proteomes" id="UP000547973"/>
    </source>
</evidence>
<evidence type="ECO:0000313" key="1">
    <source>
        <dbReference type="EMBL" id="NYI41337.1"/>
    </source>
</evidence>
<reference evidence="1 2" key="1">
    <citation type="submission" date="2020-07" db="EMBL/GenBank/DDBJ databases">
        <title>Sequencing the genomes of 1000 actinobacteria strains.</title>
        <authorList>
            <person name="Klenk H.-P."/>
        </authorList>
    </citation>
    <scope>NUCLEOTIDE SEQUENCE [LARGE SCALE GENOMIC DNA]</scope>
    <source>
        <strain evidence="1 2">DSM 19970</strain>
    </source>
</reference>
<protein>
    <submittedName>
        <fullName evidence="1">Uncharacterized protein</fullName>
    </submittedName>
</protein>
<dbReference type="AlphaFoldDB" id="A0A7Y9Z9M3"/>
<dbReference type="RefSeq" id="WP_179397746.1">
    <property type="nucleotide sequence ID" value="NZ_JACBZO010000001.1"/>
</dbReference>
<comment type="caution">
    <text evidence="1">The sequence shown here is derived from an EMBL/GenBank/DDBJ whole genome shotgun (WGS) entry which is preliminary data.</text>
</comment>
<gene>
    <name evidence="1" type="ORF">BKA03_001456</name>
</gene>
<dbReference type="EMBL" id="JACBZO010000001">
    <property type="protein sequence ID" value="NYI41337.1"/>
    <property type="molecule type" value="Genomic_DNA"/>
</dbReference>
<organism evidence="1 2">
    <name type="scientific">Demequina lutea</name>
    <dbReference type="NCBI Taxonomy" id="431489"/>
    <lineage>
        <taxon>Bacteria</taxon>
        <taxon>Bacillati</taxon>
        <taxon>Actinomycetota</taxon>
        <taxon>Actinomycetes</taxon>
        <taxon>Micrococcales</taxon>
        <taxon>Demequinaceae</taxon>
        <taxon>Demequina</taxon>
    </lineage>
</organism>
<proteinExistence type="predicted"/>
<name>A0A7Y9Z9M3_9MICO</name>
<accession>A0A7Y9Z9M3</accession>
<sequence>MALLYATDVGESAWQRMTRDGVVVLLRPGVGHASTAERSAALRAASLAAAVPRRATLAGAAALWVHGWRADGAAPRRIDVAVPRGCHPDPPPGFFTPWWQFVTDRAACAAASTIGGVSVTDVGSALRPLLSRGDLGEALDAAWWALSKGRIDEASGTRAIATGTRGLPRQRALAAWNAVCKASGAA</sequence>